<accession>A0ABN8ME63</accession>
<name>A0ABN8ME63_9CNID</name>
<evidence type="ECO:0000313" key="1">
    <source>
        <dbReference type="EMBL" id="CAH3027938.1"/>
    </source>
</evidence>
<organism evidence="1 2">
    <name type="scientific">Porites evermanni</name>
    <dbReference type="NCBI Taxonomy" id="104178"/>
    <lineage>
        <taxon>Eukaryota</taxon>
        <taxon>Metazoa</taxon>
        <taxon>Cnidaria</taxon>
        <taxon>Anthozoa</taxon>
        <taxon>Hexacorallia</taxon>
        <taxon>Scleractinia</taxon>
        <taxon>Fungiina</taxon>
        <taxon>Poritidae</taxon>
        <taxon>Porites</taxon>
    </lineage>
</organism>
<gene>
    <name evidence="1" type="ORF">PEVE_00032772</name>
</gene>
<comment type="caution">
    <text evidence="1">The sequence shown here is derived from an EMBL/GenBank/DDBJ whole genome shotgun (WGS) entry which is preliminary data.</text>
</comment>
<sequence>TNSDFAEINIPSTLQTIMECVSKEAFYKELETYKQNQKRNSSQITLFIEDEFYDSAKEFLKSQAENAVSDSNTNHNTTKLTKWQATTLNRKKWSYHQGKILTTEQKVVVPKSQLHDVLTLAHQRTGHKGRQITAKWINENYSEVNVRVVNLFVSLCRIHQEQTITSHVKMVTKPLQSPEFL</sequence>
<dbReference type="Gene3D" id="1.10.340.70">
    <property type="match status" value="1"/>
</dbReference>
<feature type="non-terminal residue" evidence="1">
    <location>
        <position position="1"/>
    </location>
</feature>
<keyword evidence="2" id="KW-1185">Reference proteome</keyword>
<reference evidence="1 2" key="1">
    <citation type="submission" date="2022-05" db="EMBL/GenBank/DDBJ databases">
        <authorList>
            <consortium name="Genoscope - CEA"/>
            <person name="William W."/>
        </authorList>
    </citation>
    <scope>NUCLEOTIDE SEQUENCE [LARGE SCALE GENOMIC DNA]</scope>
</reference>
<evidence type="ECO:0008006" key="3">
    <source>
        <dbReference type="Google" id="ProtNLM"/>
    </source>
</evidence>
<protein>
    <recommendedName>
        <fullName evidence="3">Integrase zinc-binding domain-containing protein</fullName>
    </recommendedName>
</protein>
<evidence type="ECO:0000313" key="2">
    <source>
        <dbReference type="Proteomes" id="UP001159427"/>
    </source>
</evidence>
<feature type="non-terminal residue" evidence="1">
    <location>
        <position position="181"/>
    </location>
</feature>
<dbReference type="Proteomes" id="UP001159427">
    <property type="component" value="Unassembled WGS sequence"/>
</dbReference>
<dbReference type="EMBL" id="CALNXI010000480">
    <property type="protein sequence ID" value="CAH3027938.1"/>
    <property type="molecule type" value="Genomic_DNA"/>
</dbReference>
<proteinExistence type="predicted"/>